<sequence>MFGIRKKAAKTAKRAGLLTGGLLLCTVGAGFLTLAGWLALVPIVSMQMTATIIAAIYLGIGLIMIGIGVRSETAADQPVHQPQAAADGPPILQAFMYGLQAGAQSDQTRH</sequence>
<keyword evidence="1" id="KW-0812">Transmembrane</keyword>
<feature type="transmembrane region" description="Helical" evidence="1">
    <location>
        <begin position="50"/>
        <end position="69"/>
    </location>
</feature>
<reference evidence="2 3" key="2">
    <citation type="submission" date="2024-08" db="EMBL/GenBank/DDBJ databases">
        <title>Phylogenomic analyses of a clade within the roseobacter group suggest taxonomic reassignments of species of the genera Aestuariivita, Citreicella, Loktanella, Nautella, Pelagibaca, Ruegeria, Thalassobius, Thiobacimonas and Tropicibacter, and the proposal o.</title>
        <authorList>
            <person name="Jeon C.O."/>
        </authorList>
    </citation>
    <scope>NUCLEOTIDE SEQUENCE [LARGE SCALE GENOMIC DNA]</scope>
    <source>
        <strain evidence="2 3">SS1-5</strain>
    </source>
</reference>
<name>A0AAN0MAQ7_9RHOB</name>
<keyword evidence="1" id="KW-1133">Transmembrane helix</keyword>
<dbReference type="EMBL" id="CP151767">
    <property type="protein sequence ID" value="WZU67663.1"/>
    <property type="molecule type" value="Genomic_DNA"/>
</dbReference>
<evidence type="ECO:0000256" key="1">
    <source>
        <dbReference type="SAM" id="Phobius"/>
    </source>
</evidence>
<proteinExistence type="predicted"/>
<dbReference type="RefSeq" id="WP_342076973.1">
    <property type="nucleotide sequence ID" value="NZ_CP151767.2"/>
</dbReference>
<dbReference type="KEGG" id="yrh:AABB31_22595"/>
<evidence type="ECO:0000313" key="3">
    <source>
        <dbReference type="Proteomes" id="UP001470809"/>
    </source>
</evidence>
<accession>A0AAN0MAQ7</accession>
<feature type="transmembrane region" description="Helical" evidence="1">
    <location>
        <begin position="21"/>
        <end position="44"/>
    </location>
</feature>
<dbReference type="Proteomes" id="UP001470809">
    <property type="component" value="Chromosome"/>
</dbReference>
<protein>
    <submittedName>
        <fullName evidence="2">Phage holin family protein</fullName>
    </submittedName>
</protein>
<dbReference type="AlphaFoldDB" id="A0AAN0MAQ7"/>
<dbReference type="InterPro" id="IPR009937">
    <property type="entry name" value="Phage_holin_3_6"/>
</dbReference>
<organism evidence="2 3">
    <name type="scientific">Yoonia rhodophyticola</name>
    <dbReference type="NCBI Taxonomy" id="3137370"/>
    <lineage>
        <taxon>Bacteria</taxon>
        <taxon>Pseudomonadati</taxon>
        <taxon>Pseudomonadota</taxon>
        <taxon>Alphaproteobacteria</taxon>
        <taxon>Rhodobacterales</taxon>
        <taxon>Paracoccaceae</taxon>
        <taxon>Yoonia</taxon>
    </lineage>
</organism>
<evidence type="ECO:0000313" key="2">
    <source>
        <dbReference type="EMBL" id="WZU67663.1"/>
    </source>
</evidence>
<gene>
    <name evidence="2" type="ORF">AABB31_22595</name>
</gene>
<reference evidence="3" key="1">
    <citation type="submission" date="2024-04" db="EMBL/GenBank/DDBJ databases">
        <title>Phylogenomic analyses of a clade within the roseobacter group suggest taxonomic reassignments of species of the genera Aestuariivita, Citreicella, Loktanella, Nautella, Pelagibaca, Ruegeria, Thalassobius, Thiobacimonas and Tropicibacter, and the proposal o.</title>
        <authorList>
            <person name="Jeon C.O."/>
        </authorList>
    </citation>
    <scope>NUCLEOTIDE SEQUENCE [LARGE SCALE GENOMIC DNA]</scope>
    <source>
        <strain evidence="3">SS1-5</strain>
    </source>
</reference>
<keyword evidence="1" id="KW-0472">Membrane</keyword>
<dbReference type="Pfam" id="PF07332">
    <property type="entry name" value="Phage_holin_3_6"/>
    <property type="match status" value="1"/>
</dbReference>
<keyword evidence="3" id="KW-1185">Reference proteome</keyword>